<comment type="caution">
    <text evidence="2">The sequence shown here is derived from an EMBL/GenBank/DDBJ whole genome shotgun (WGS) entry which is preliminary data.</text>
</comment>
<feature type="compositionally biased region" description="Basic and acidic residues" evidence="1">
    <location>
        <begin position="111"/>
        <end position="120"/>
    </location>
</feature>
<dbReference type="Proteomes" id="UP000187209">
    <property type="component" value="Unassembled WGS sequence"/>
</dbReference>
<proteinExistence type="predicted"/>
<evidence type="ECO:0000313" key="2">
    <source>
        <dbReference type="EMBL" id="OMJ70929.1"/>
    </source>
</evidence>
<dbReference type="AlphaFoldDB" id="A0A1R2B2F0"/>
<sequence length="129" mass="14794">MGQTCSNTIFSCSDCSFINPDELSSESSNRFDTGTFIHSIKEQRKDPIVHCIEKLDNPIIMYEREFKESHNEIHLKQKFESIDETFRITNSPKPKIMSSNATEKSVNLIDRIPKTNDTDKSFSNSSNLN</sequence>
<name>A0A1R2B2F0_9CILI</name>
<evidence type="ECO:0000313" key="3">
    <source>
        <dbReference type="Proteomes" id="UP000187209"/>
    </source>
</evidence>
<protein>
    <submittedName>
        <fullName evidence="2">Uncharacterized protein</fullName>
    </submittedName>
</protein>
<feature type="region of interest" description="Disordered" evidence="1">
    <location>
        <begin position="107"/>
        <end position="129"/>
    </location>
</feature>
<reference evidence="2 3" key="1">
    <citation type="submission" date="2016-11" db="EMBL/GenBank/DDBJ databases">
        <title>The macronuclear genome of Stentor coeruleus: a giant cell with tiny introns.</title>
        <authorList>
            <person name="Slabodnick M."/>
            <person name="Ruby J.G."/>
            <person name="Reiff S.B."/>
            <person name="Swart E.C."/>
            <person name="Gosai S."/>
            <person name="Prabakaran S."/>
            <person name="Witkowska E."/>
            <person name="Larue G.E."/>
            <person name="Fisher S."/>
            <person name="Freeman R.M."/>
            <person name="Gunawardena J."/>
            <person name="Chu W."/>
            <person name="Stover N.A."/>
            <person name="Gregory B.D."/>
            <person name="Nowacki M."/>
            <person name="Derisi J."/>
            <person name="Roy S.W."/>
            <person name="Marshall W.F."/>
            <person name="Sood P."/>
        </authorList>
    </citation>
    <scope>NUCLEOTIDE SEQUENCE [LARGE SCALE GENOMIC DNA]</scope>
    <source>
        <strain evidence="2">WM001</strain>
    </source>
</reference>
<evidence type="ECO:0000256" key="1">
    <source>
        <dbReference type="SAM" id="MobiDB-lite"/>
    </source>
</evidence>
<dbReference type="EMBL" id="MPUH01001040">
    <property type="protein sequence ID" value="OMJ70929.1"/>
    <property type="molecule type" value="Genomic_DNA"/>
</dbReference>
<organism evidence="2 3">
    <name type="scientific">Stentor coeruleus</name>
    <dbReference type="NCBI Taxonomy" id="5963"/>
    <lineage>
        <taxon>Eukaryota</taxon>
        <taxon>Sar</taxon>
        <taxon>Alveolata</taxon>
        <taxon>Ciliophora</taxon>
        <taxon>Postciliodesmatophora</taxon>
        <taxon>Heterotrichea</taxon>
        <taxon>Heterotrichida</taxon>
        <taxon>Stentoridae</taxon>
        <taxon>Stentor</taxon>
    </lineage>
</organism>
<keyword evidence="3" id="KW-1185">Reference proteome</keyword>
<gene>
    <name evidence="2" type="ORF">SteCoe_30981</name>
</gene>
<accession>A0A1R2B2F0</accession>